<feature type="chain" id="PRO_5046110655" evidence="2">
    <location>
        <begin position="34"/>
        <end position="402"/>
    </location>
</feature>
<dbReference type="EMBL" id="SIJK02000034">
    <property type="protein sequence ID" value="MBP1467480.1"/>
    <property type="molecule type" value="Genomic_DNA"/>
</dbReference>
<feature type="signal peptide" evidence="2">
    <location>
        <begin position="1"/>
        <end position="33"/>
    </location>
</feature>
<keyword evidence="4" id="KW-1185">Reference proteome</keyword>
<evidence type="ECO:0000313" key="3">
    <source>
        <dbReference type="EMBL" id="MBP1467480.1"/>
    </source>
</evidence>
<dbReference type="RefSeq" id="WP_135479676.1">
    <property type="nucleotide sequence ID" value="NZ_SIJK02000034.1"/>
</dbReference>
<name>A0ABS4DDF8_9CHLR</name>
<feature type="region of interest" description="Disordered" evidence="1">
    <location>
        <begin position="30"/>
        <end position="52"/>
    </location>
</feature>
<dbReference type="Gene3D" id="2.120.10.30">
    <property type="entry name" value="TolB, C-terminal domain"/>
    <property type="match status" value="1"/>
</dbReference>
<sequence length="402" mass="41064">MTILRSAMALVITLTLTLALVACGQPSSPSAPATPVASAEPTTAPAAPTDTPEAVGVLPAALLFISDENDIARLEVDGTTSVTVADEQALIIDFVVAPTSDVLAYLTIADGIDTTLIRTSADGSGRTELARGVIRGVSIAADGSVQAGMLFDTTDATGGALRPGVWSFPAAGSDPMLLVAASDPLSDTTPGTHYQPLAWSPDASQLLLRSTMNMGADGPSGDIGATGLALYDTGSGQTRDLLPLGVEPLCVVPVWGRDGTSVLCANGAAIGPPTPPLWRLELARGEQQPLIPTGESVDQALSPRELADGIYVLVAESTAEIVPQFMPQRLAPDSTVSALLPRPIESSYDGALWAPDGSGMIIGQPAAGANRTIIWQPLGINGAGESVELLSGSIGKFAWANP</sequence>
<organism evidence="3 4">
    <name type="scientific">Candidatus Chloroploca mongolica</name>
    <dbReference type="NCBI Taxonomy" id="2528176"/>
    <lineage>
        <taxon>Bacteria</taxon>
        <taxon>Bacillati</taxon>
        <taxon>Chloroflexota</taxon>
        <taxon>Chloroflexia</taxon>
        <taxon>Chloroflexales</taxon>
        <taxon>Chloroflexineae</taxon>
        <taxon>Oscillochloridaceae</taxon>
        <taxon>Candidatus Chloroploca</taxon>
    </lineage>
</organism>
<accession>A0ABS4DDF8</accession>
<evidence type="ECO:0000256" key="2">
    <source>
        <dbReference type="SAM" id="SignalP"/>
    </source>
</evidence>
<comment type="caution">
    <text evidence="3">The sequence shown here is derived from an EMBL/GenBank/DDBJ whole genome shotgun (WGS) entry which is preliminary data.</text>
</comment>
<reference evidence="3 4" key="1">
    <citation type="submission" date="2021-03" db="EMBL/GenBank/DDBJ databases">
        <authorList>
            <person name="Grouzdev D.S."/>
        </authorList>
    </citation>
    <scope>NUCLEOTIDE SEQUENCE [LARGE SCALE GENOMIC DNA]</scope>
    <source>
        <strain evidence="3 4">M50-1</strain>
    </source>
</reference>
<keyword evidence="2" id="KW-0732">Signal</keyword>
<proteinExistence type="predicted"/>
<evidence type="ECO:0000256" key="1">
    <source>
        <dbReference type="SAM" id="MobiDB-lite"/>
    </source>
</evidence>
<dbReference type="InterPro" id="IPR011042">
    <property type="entry name" value="6-blade_b-propeller_TolB-like"/>
</dbReference>
<gene>
    <name evidence="3" type="ORF">EYB53_017335</name>
</gene>
<evidence type="ECO:0000313" key="4">
    <source>
        <dbReference type="Proteomes" id="UP001193081"/>
    </source>
</evidence>
<dbReference type="PROSITE" id="PS51257">
    <property type="entry name" value="PROKAR_LIPOPROTEIN"/>
    <property type="match status" value="1"/>
</dbReference>
<protein>
    <submittedName>
        <fullName evidence="3">Uncharacterized protein</fullName>
    </submittedName>
</protein>
<dbReference type="Proteomes" id="UP001193081">
    <property type="component" value="Unassembled WGS sequence"/>
</dbReference>
<dbReference type="SUPFAM" id="SSF82171">
    <property type="entry name" value="DPP6 N-terminal domain-like"/>
    <property type="match status" value="1"/>
</dbReference>